<reference evidence="1" key="1">
    <citation type="submission" date="2022-05" db="EMBL/GenBank/DDBJ databases">
        <title>Schlegelella sp. nov., isolated from mangrove soil.</title>
        <authorList>
            <person name="Liu Y."/>
            <person name="Ge X."/>
            <person name="Liu W."/>
        </authorList>
    </citation>
    <scope>NUCLEOTIDE SEQUENCE</scope>
    <source>
        <strain evidence="1">S2-27</strain>
    </source>
</reference>
<dbReference type="Gene3D" id="1.25.40.10">
    <property type="entry name" value="Tetratricopeptide repeat domain"/>
    <property type="match status" value="1"/>
</dbReference>
<gene>
    <name evidence="1" type="ORF">M8A51_05625</name>
</gene>
<dbReference type="Pfam" id="PF05159">
    <property type="entry name" value="Capsule_synth"/>
    <property type="match status" value="1"/>
</dbReference>
<evidence type="ECO:0008006" key="3">
    <source>
        <dbReference type="Google" id="ProtNLM"/>
    </source>
</evidence>
<comment type="caution">
    <text evidence="1">The sequence shown here is derived from an EMBL/GenBank/DDBJ whole genome shotgun (WGS) entry which is preliminary data.</text>
</comment>
<protein>
    <recommendedName>
        <fullName evidence="3">Capsular polysaccharide export protein</fullName>
    </recommendedName>
</protein>
<dbReference type="SUPFAM" id="SSF48452">
    <property type="entry name" value="TPR-like"/>
    <property type="match status" value="1"/>
</dbReference>
<dbReference type="EMBL" id="JAMKFE010000003">
    <property type="protein sequence ID" value="MCM5679009.1"/>
    <property type="molecule type" value="Genomic_DNA"/>
</dbReference>
<dbReference type="InterPro" id="IPR011990">
    <property type="entry name" value="TPR-like_helical_dom_sf"/>
</dbReference>
<dbReference type="RefSeq" id="WP_251777199.1">
    <property type="nucleotide sequence ID" value="NZ_JAMKFE010000003.1"/>
</dbReference>
<proteinExistence type="predicted"/>
<evidence type="ECO:0000313" key="1">
    <source>
        <dbReference type="EMBL" id="MCM5679009.1"/>
    </source>
</evidence>
<evidence type="ECO:0000313" key="2">
    <source>
        <dbReference type="Proteomes" id="UP001165541"/>
    </source>
</evidence>
<organism evidence="1 2">
    <name type="scientific">Caldimonas mangrovi</name>
    <dbReference type="NCBI Taxonomy" id="2944811"/>
    <lineage>
        <taxon>Bacteria</taxon>
        <taxon>Pseudomonadati</taxon>
        <taxon>Pseudomonadota</taxon>
        <taxon>Betaproteobacteria</taxon>
        <taxon>Burkholderiales</taxon>
        <taxon>Sphaerotilaceae</taxon>
        <taxon>Caldimonas</taxon>
    </lineage>
</organism>
<name>A0ABT0YKW9_9BURK</name>
<accession>A0ABT0YKW9</accession>
<dbReference type="InterPro" id="IPR007833">
    <property type="entry name" value="Capsule_polysaccharide_synth"/>
</dbReference>
<dbReference type="Proteomes" id="UP001165541">
    <property type="component" value="Unassembled WGS sequence"/>
</dbReference>
<sequence>MNRKLRKLLRDPKQFFLDARLLRAVWARLGVQRKAAPRVKRAAASAPAAPAAPAAQPITGVPGFERFELHGSNWTECPDKPVAVLWGFAPWKREVAARYLPEYRVAYVRGNTPWHLLQPSLSSLNEPAFVVWGMTEHNKALDFAQARGIPVYRMEDGFLRSADLGSRHTVPLSLALDKRGIYFDASKPSDLEELLNHHDFDANPQLMAAAGSLLKIMRSLRLSKYNLGSLRSANDVLGLRLRKRVLVVGQVEDDASILHGLGPGWTNLRLIQLAREENAGAEIVYRPHPDVAQGFRSNTHTLETLQQICRVLTEDVMLADLFGAVDHVYTLTSLSGFEALVHGLPVTVVGAPFYAGWGLTDDRTQVPRRSRKLTLEKLFCAAYLLYPRYLANLDDPVRGCLAAMLSVTAQRREALNRQLAENAGPEILLTSEHWPVALRPTVFPTLIKKYGKKLTPILHLQRIFAGCHGDHFQRSMAYLLAAKLKNTLALDSFLGELRGCIKPEHFGALLTDLHAITENAAVIEQMSWYCEQGGNHEGARQALMHLAFDVPYLLPKETQLAVPASKQAQVFKLAQFELRHRNLDDAYRLLNRLLLSGVVTGDVLTSIAEIARLRFDFSSAAALLKFFNRYEPSWKAGRAHVLEAQSAALVPDPPAAIEAMARACAVNPQFAESVPSITDVLERGFGELPYADAFVAANEAEDVGSPIARARALIASQRPDLAEHTLLSYIPANGELQKYCLALSAAYSFQGKLDEAKNLISRLLEQRPSLQLCREALRVAIVRNDYAWGKKLLNDAAARDIDVGDIYYRKVALGLGDIKSSYLSFRKMRAHKTIRAYVGDRYVQSLDKLPKRANTSVLVVAFFGPGDEIRFSSKYREMKYKCGEADVTFTADPRLYPLLRRSYPELTFVPVARIRSLAWLSDYTSFDRLPGSDLHTFFDNTGWALANNANHVILTTDALGDVVGGYETFEGSPYLRADAKLVSRWRDRLTPWAKKPLVGLSWRSSLTTYSRSEHYLSVEELEPLFERQDVQFVNLQYDECSAELAYLERKYPGRVINFPDLDQFNDLEGVSALMTCLDLVIAPATTVVELAGALGRPTLLLSNSSELHWRKRPGTLHDVWHRSITHVEGNRLGDKKSVAQAAAKMLAEHPLLADGADWGPRRLFWKCAA</sequence>
<dbReference type="CDD" id="cd16439">
    <property type="entry name" value="beta_Kdo_transferase_KpsC_2"/>
    <property type="match status" value="1"/>
</dbReference>
<keyword evidence="2" id="KW-1185">Reference proteome</keyword>
<dbReference type="SUPFAM" id="SSF53756">
    <property type="entry name" value="UDP-Glycosyltransferase/glycogen phosphorylase"/>
    <property type="match status" value="1"/>
</dbReference>